<protein>
    <submittedName>
        <fullName evidence="2">Transcriptional regulator, LysR family</fullName>
    </submittedName>
</protein>
<reference evidence="2" key="1">
    <citation type="submission" date="2020-02" db="EMBL/GenBank/DDBJ databases">
        <authorList>
            <person name="Meier V. D."/>
        </authorList>
    </citation>
    <scope>NUCLEOTIDE SEQUENCE</scope>
    <source>
        <strain evidence="2">AVDCRST_MAG83</strain>
    </source>
</reference>
<proteinExistence type="predicted"/>
<dbReference type="RefSeq" id="WP_294566060.1">
    <property type="nucleotide sequence ID" value="NZ_CADCTE010000071.1"/>
</dbReference>
<evidence type="ECO:0000313" key="2">
    <source>
        <dbReference type="EMBL" id="CAA9231510.1"/>
    </source>
</evidence>
<dbReference type="SUPFAM" id="SSF53850">
    <property type="entry name" value="Periplasmic binding protein-like II"/>
    <property type="match status" value="1"/>
</dbReference>
<dbReference type="InterPro" id="IPR005119">
    <property type="entry name" value="LysR_subst-bd"/>
</dbReference>
<feature type="non-terminal residue" evidence="2">
    <location>
        <position position="1"/>
    </location>
</feature>
<name>A0A6J4HTN5_9MICC</name>
<sequence>ELHITEGGSRFLVEALNESALDLALVVTRGVDPTVPGTELIPLLAEELVVVSATGSAMPEELTLKELANIPQVAFNRSYDLRVATDAAFSTSGLKPVIAVEGAEMDAVLRFVERGLGVAVVPAMVVIDRPGLRSARLVKPSLTRTVNLARRNDVGLSAAAAAMQQFVFDTVDRFAAPGTDSARLVTAAPRN</sequence>
<dbReference type="EMBL" id="CADCTE010000071">
    <property type="protein sequence ID" value="CAA9231510.1"/>
    <property type="molecule type" value="Genomic_DNA"/>
</dbReference>
<accession>A0A6J4HTN5</accession>
<dbReference type="AlphaFoldDB" id="A0A6J4HTN5"/>
<dbReference type="PANTHER" id="PTHR30419">
    <property type="entry name" value="HTH-TYPE TRANSCRIPTIONAL REGULATOR YBHD"/>
    <property type="match status" value="1"/>
</dbReference>
<organism evidence="2">
    <name type="scientific">uncultured Arthrobacter sp</name>
    <dbReference type="NCBI Taxonomy" id="114050"/>
    <lineage>
        <taxon>Bacteria</taxon>
        <taxon>Bacillati</taxon>
        <taxon>Actinomycetota</taxon>
        <taxon>Actinomycetes</taxon>
        <taxon>Micrococcales</taxon>
        <taxon>Micrococcaceae</taxon>
        <taxon>Arthrobacter</taxon>
        <taxon>environmental samples</taxon>
    </lineage>
</organism>
<dbReference type="GO" id="GO:0005829">
    <property type="term" value="C:cytosol"/>
    <property type="evidence" value="ECO:0007669"/>
    <property type="project" value="TreeGrafter"/>
</dbReference>
<evidence type="ECO:0000259" key="1">
    <source>
        <dbReference type="Pfam" id="PF03466"/>
    </source>
</evidence>
<gene>
    <name evidence="2" type="ORF">AVDCRST_MAG83-1097</name>
</gene>
<dbReference type="InterPro" id="IPR050950">
    <property type="entry name" value="HTH-type_LysR_regulators"/>
</dbReference>
<dbReference type="Gene3D" id="3.40.190.290">
    <property type="match status" value="1"/>
</dbReference>
<dbReference type="GO" id="GO:0006355">
    <property type="term" value="P:regulation of DNA-templated transcription"/>
    <property type="evidence" value="ECO:0007669"/>
    <property type="project" value="TreeGrafter"/>
</dbReference>
<dbReference type="CDD" id="cd05466">
    <property type="entry name" value="PBP2_LTTR_substrate"/>
    <property type="match status" value="1"/>
</dbReference>
<feature type="domain" description="LysR substrate-binding" evidence="1">
    <location>
        <begin position="1"/>
        <end position="168"/>
    </location>
</feature>
<dbReference type="Pfam" id="PF03466">
    <property type="entry name" value="LysR_substrate"/>
    <property type="match status" value="1"/>
</dbReference>